<dbReference type="AlphaFoldDB" id="K1PCZ7"/>
<dbReference type="InParanoid" id="K1PCZ7"/>
<accession>K1PCZ7</accession>
<sequence>MRVAIFGYVKRASHFAAIAMPFEVEVEWFDVGGMTASQPCPNLISRMVRYSPDIVVVCLGVTTFPVEQSCLMSMTVWQACSIE</sequence>
<protein>
    <submittedName>
        <fullName evidence="1">Uncharacterized protein</fullName>
    </submittedName>
</protein>
<reference evidence="1" key="1">
    <citation type="journal article" date="2012" name="Nature">
        <title>The oyster genome reveals stress adaptation and complexity of shell formation.</title>
        <authorList>
            <person name="Zhang G."/>
            <person name="Fang X."/>
            <person name="Guo X."/>
            <person name="Li L."/>
            <person name="Luo R."/>
            <person name="Xu F."/>
            <person name="Yang P."/>
            <person name="Zhang L."/>
            <person name="Wang X."/>
            <person name="Qi H."/>
            <person name="Xiong Z."/>
            <person name="Que H."/>
            <person name="Xie Y."/>
            <person name="Holland P.W."/>
            <person name="Paps J."/>
            <person name="Zhu Y."/>
            <person name="Wu F."/>
            <person name="Chen Y."/>
            <person name="Wang J."/>
            <person name="Peng C."/>
            <person name="Meng J."/>
            <person name="Yang L."/>
            <person name="Liu J."/>
            <person name="Wen B."/>
            <person name="Zhang N."/>
            <person name="Huang Z."/>
            <person name="Zhu Q."/>
            <person name="Feng Y."/>
            <person name="Mount A."/>
            <person name="Hedgecock D."/>
            <person name="Xu Z."/>
            <person name="Liu Y."/>
            <person name="Domazet-Loso T."/>
            <person name="Du Y."/>
            <person name="Sun X."/>
            <person name="Zhang S."/>
            <person name="Liu B."/>
            <person name="Cheng P."/>
            <person name="Jiang X."/>
            <person name="Li J."/>
            <person name="Fan D."/>
            <person name="Wang W."/>
            <person name="Fu W."/>
            <person name="Wang T."/>
            <person name="Wang B."/>
            <person name="Zhang J."/>
            <person name="Peng Z."/>
            <person name="Li Y."/>
            <person name="Li N."/>
            <person name="Wang J."/>
            <person name="Chen M."/>
            <person name="He Y."/>
            <person name="Tan F."/>
            <person name="Song X."/>
            <person name="Zheng Q."/>
            <person name="Huang R."/>
            <person name="Yang H."/>
            <person name="Du X."/>
            <person name="Chen L."/>
            <person name="Yang M."/>
            <person name="Gaffney P.M."/>
            <person name="Wang S."/>
            <person name="Luo L."/>
            <person name="She Z."/>
            <person name="Ming Y."/>
            <person name="Huang W."/>
            <person name="Zhang S."/>
            <person name="Huang B."/>
            <person name="Zhang Y."/>
            <person name="Qu T."/>
            <person name="Ni P."/>
            <person name="Miao G."/>
            <person name="Wang J."/>
            <person name="Wang Q."/>
            <person name="Steinberg C.E."/>
            <person name="Wang H."/>
            <person name="Li N."/>
            <person name="Qian L."/>
            <person name="Zhang G."/>
            <person name="Li Y."/>
            <person name="Yang H."/>
            <person name="Liu X."/>
            <person name="Wang J."/>
            <person name="Yin Y."/>
            <person name="Wang J."/>
        </authorList>
    </citation>
    <scope>NUCLEOTIDE SEQUENCE [LARGE SCALE GENOMIC DNA]</scope>
    <source>
        <strain evidence="1">05x7-T-G4-1.051#20</strain>
    </source>
</reference>
<proteinExistence type="predicted"/>
<gene>
    <name evidence="1" type="ORF">CGI_10003502</name>
</gene>
<dbReference type="EMBL" id="JH815680">
    <property type="protein sequence ID" value="EKC21697.1"/>
    <property type="molecule type" value="Genomic_DNA"/>
</dbReference>
<dbReference type="HOGENOM" id="CLU_2544808_0_0_1"/>
<evidence type="ECO:0000313" key="1">
    <source>
        <dbReference type="EMBL" id="EKC21697.1"/>
    </source>
</evidence>
<name>K1PCZ7_MAGGI</name>
<organism evidence="1">
    <name type="scientific">Magallana gigas</name>
    <name type="common">Pacific oyster</name>
    <name type="synonym">Crassostrea gigas</name>
    <dbReference type="NCBI Taxonomy" id="29159"/>
    <lineage>
        <taxon>Eukaryota</taxon>
        <taxon>Metazoa</taxon>
        <taxon>Spiralia</taxon>
        <taxon>Lophotrochozoa</taxon>
        <taxon>Mollusca</taxon>
        <taxon>Bivalvia</taxon>
        <taxon>Autobranchia</taxon>
        <taxon>Pteriomorphia</taxon>
        <taxon>Ostreida</taxon>
        <taxon>Ostreoidea</taxon>
        <taxon>Ostreidae</taxon>
        <taxon>Magallana</taxon>
    </lineage>
</organism>